<dbReference type="Proteomes" id="UP000018458">
    <property type="component" value="Unassembled WGS sequence"/>
</dbReference>
<dbReference type="EMBL" id="AEVO01000036">
    <property type="protein sequence ID" value="EFY07381.1"/>
    <property type="molecule type" value="Genomic_DNA"/>
</dbReference>
<evidence type="ECO:0000313" key="2">
    <source>
        <dbReference type="EMBL" id="EFY07381.1"/>
    </source>
</evidence>
<reference evidence="2 3" key="1">
    <citation type="submission" date="2011-01" db="EMBL/GenBank/DDBJ databases">
        <authorList>
            <person name="Weinstock G."/>
            <person name="Sodergren E."/>
            <person name="Clifton S."/>
            <person name="Fulton L."/>
            <person name="Fulton B."/>
            <person name="Courtney L."/>
            <person name="Fronick C."/>
            <person name="Harrison M."/>
            <person name="Strong C."/>
            <person name="Farmer C."/>
            <person name="Delahaunty K."/>
            <person name="Markovic C."/>
            <person name="Hall O."/>
            <person name="Minx P."/>
            <person name="Tomlinson C."/>
            <person name="Mitreva M."/>
            <person name="Hou S."/>
            <person name="Chen J."/>
            <person name="Wollam A."/>
            <person name="Pepin K.H."/>
            <person name="Johnson M."/>
            <person name="Bhonagiri V."/>
            <person name="Zhang X."/>
            <person name="Suruliraj S."/>
            <person name="Warren W."/>
            <person name="Chinwalla A."/>
            <person name="Mardis E.R."/>
            <person name="Wilson R.K."/>
        </authorList>
    </citation>
    <scope>NUCLEOTIDE SEQUENCE [LARGE SCALE GENOMIC DNA]</scope>
    <source>
        <strain evidence="3">DSM 22608 / JCM 16073 / KCTC 15190 / YIT 12066</strain>
    </source>
</reference>
<dbReference type="eggNOG" id="COG2961">
    <property type="taxonomic scope" value="Bacteria"/>
</dbReference>
<accession>E8LJB0</accession>
<dbReference type="STRING" id="762983.HMPREF9444_00748"/>
<gene>
    <name evidence="1" type="primary">rlmJ</name>
    <name evidence="2" type="ORF">HMPREF9444_00748</name>
</gene>
<feature type="site" description="Interaction with substrate rRNA" evidence="1">
    <location>
        <position position="4"/>
    </location>
</feature>
<comment type="subunit">
    <text evidence="1">Monomer.</text>
</comment>
<keyword evidence="1" id="KW-0808">Transferase</keyword>
<dbReference type="EC" id="2.1.1.266" evidence="1"/>
<dbReference type="PANTHER" id="PTHR37426">
    <property type="entry name" value="RIBOSOMAL RNA LARGE SUBUNIT METHYLTRANSFERASE J"/>
    <property type="match status" value="1"/>
</dbReference>
<dbReference type="OrthoDB" id="9791274at2"/>
<feature type="binding site" evidence="1">
    <location>
        <position position="164"/>
    </location>
    <ligand>
        <name>S-adenosyl-L-methionine</name>
        <dbReference type="ChEBI" id="CHEBI:59789"/>
    </ligand>
</feature>
<dbReference type="SUPFAM" id="SSF53335">
    <property type="entry name" value="S-adenosyl-L-methionine-dependent methyltransferases"/>
    <property type="match status" value="1"/>
</dbReference>
<comment type="catalytic activity">
    <reaction evidence="1">
        <text>adenosine(2030) in 23S rRNA + S-adenosyl-L-methionine = N(6)-methyladenosine(2030) in 23S rRNA + S-adenosyl-L-homocysteine + H(+)</text>
        <dbReference type="Rhea" id="RHEA:43736"/>
        <dbReference type="Rhea" id="RHEA-COMP:10668"/>
        <dbReference type="Rhea" id="RHEA-COMP:10669"/>
        <dbReference type="ChEBI" id="CHEBI:15378"/>
        <dbReference type="ChEBI" id="CHEBI:57856"/>
        <dbReference type="ChEBI" id="CHEBI:59789"/>
        <dbReference type="ChEBI" id="CHEBI:74411"/>
        <dbReference type="ChEBI" id="CHEBI:74449"/>
        <dbReference type="EC" id="2.1.1.266"/>
    </reaction>
</comment>
<organism evidence="2 3">
    <name type="scientific">Succinatimonas hippei (strain DSM 22608 / JCM 16073 / KCTC 15190 / YIT 12066)</name>
    <dbReference type="NCBI Taxonomy" id="762983"/>
    <lineage>
        <taxon>Bacteria</taxon>
        <taxon>Pseudomonadati</taxon>
        <taxon>Pseudomonadota</taxon>
        <taxon>Gammaproteobacteria</taxon>
        <taxon>Aeromonadales</taxon>
        <taxon>Succinivibrionaceae</taxon>
        <taxon>Succinatimonas</taxon>
    </lineage>
</organism>
<keyword evidence="1" id="KW-0698">rRNA processing</keyword>
<dbReference type="Gene3D" id="3.40.50.150">
    <property type="entry name" value="Vaccinia Virus protein VP39"/>
    <property type="match status" value="1"/>
</dbReference>
<feature type="binding site" evidence="1">
    <location>
        <position position="42"/>
    </location>
    <ligand>
        <name>S-adenosyl-L-methionine</name>
        <dbReference type="ChEBI" id="CHEBI:59789"/>
    </ligand>
</feature>
<feature type="binding site" evidence="1">
    <location>
        <begin position="143"/>
        <end position="144"/>
    </location>
    <ligand>
        <name>S-adenosyl-L-methionine</name>
        <dbReference type="ChEBI" id="CHEBI:59789"/>
    </ligand>
</feature>
<dbReference type="GO" id="GO:0070475">
    <property type="term" value="P:rRNA base methylation"/>
    <property type="evidence" value="ECO:0007669"/>
    <property type="project" value="UniProtKB-UniRule"/>
</dbReference>
<feature type="binding site" evidence="1">
    <location>
        <position position="118"/>
    </location>
    <ligand>
        <name>S-adenosyl-L-methionine</name>
        <dbReference type="ChEBI" id="CHEBI:59789"/>
    </ligand>
</feature>
<evidence type="ECO:0000313" key="3">
    <source>
        <dbReference type="Proteomes" id="UP000018458"/>
    </source>
</evidence>
<dbReference type="RefSeq" id="WP_009142961.1">
    <property type="nucleotide sequence ID" value="NZ_GL830973.1"/>
</dbReference>
<feature type="binding site" evidence="1">
    <location>
        <position position="19"/>
    </location>
    <ligand>
        <name>S-adenosyl-L-methionine</name>
        <dbReference type="ChEBI" id="CHEBI:59789"/>
    </ligand>
</feature>
<dbReference type="HOGENOM" id="CLU_061769_0_0_6"/>
<evidence type="ECO:0000256" key="1">
    <source>
        <dbReference type="HAMAP-Rule" id="MF_00934"/>
    </source>
</evidence>
<name>E8LJB0_SUCHY</name>
<keyword evidence="1" id="KW-0949">S-adenosyl-L-methionine</keyword>
<comment type="similarity">
    <text evidence="1">Belongs to the RlmJ family.</text>
</comment>
<proteinExistence type="inferred from homology"/>
<dbReference type="HAMAP" id="MF_00934">
    <property type="entry name" value="23SrRNA_methyltr_J"/>
    <property type="match status" value="1"/>
</dbReference>
<keyword evidence="1" id="KW-0694">RNA-binding</keyword>
<dbReference type="InterPro" id="IPR007473">
    <property type="entry name" value="RlmJ"/>
</dbReference>
<feature type="binding site" evidence="1">
    <location>
        <position position="100"/>
    </location>
    <ligand>
        <name>S-adenosyl-L-methionine</name>
        <dbReference type="ChEBI" id="CHEBI:59789"/>
    </ligand>
</feature>
<dbReference type="GO" id="GO:0005829">
    <property type="term" value="C:cytosol"/>
    <property type="evidence" value="ECO:0007669"/>
    <property type="project" value="TreeGrafter"/>
</dbReference>
<dbReference type="AlphaFoldDB" id="E8LJB0"/>
<comment type="function">
    <text evidence="1">Specifically methylates the adenine in position 2030 of 23S rRNA.</text>
</comment>
<comment type="caution">
    <text evidence="2">The sequence shown here is derived from an EMBL/GenBank/DDBJ whole genome shotgun (WGS) entry which is preliminary data.</text>
</comment>
<feature type="active site" description="Proton acceptor" evidence="1">
    <location>
        <position position="164"/>
    </location>
</feature>
<dbReference type="InterPro" id="IPR029063">
    <property type="entry name" value="SAM-dependent_MTases_sf"/>
</dbReference>
<keyword evidence="3" id="KW-1185">Reference proteome</keyword>
<dbReference type="Pfam" id="PF04378">
    <property type="entry name" value="RsmJ"/>
    <property type="match status" value="1"/>
</dbReference>
<dbReference type="GO" id="GO:0036307">
    <property type="term" value="F:23S rRNA (adenine(2030)-N(6))-methyltransferase activity"/>
    <property type="evidence" value="ECO:0007669"/>
    <property type="project" value="UniProtKB-UniRule"/>
</dbReference>
<dbReference type="GO" id="GO:0003723">
    <property type="term" value="F:RNA binding"/>
    <property type="evidence" value="ECO:0007669"/>
    <property type="project" value="UniProtKB-UniRule"/>
</dbReference>
<sequence length="281" mass="31920">MLSYRHGYHAGNHADVLKHMLLCLTLRFLNQKDKPYSIIDTHSGAGIYSLNSVFAQKNKEYLTGLNKVISNEKLHKLIPEYFEVIKSINKASALDFYPGSPLFECALSRAEDKLTFIDLHPAEIEVLKKNFSRDNRVNIQKRNGFEALNALLPPNPRRGLCVIDPSYEEKSDYPELVKYIKIAIKKWNVGCFLIWYPVLARTIDHSKKLVQDIKRLNLPLLQAELQIEAQAEDIGMCGSGILLVNYPFGIEIKIEEIMNELYQSLGTEGASAKVKILNEKG</sequence>
<dbReference type="PANTHER" id="PTHR37426:SF1">
    <property type="entry name" value="RIBOSOMAL RNA LARGE SUBUNIT METHYLTRANSFERASE J"/>
    <property type="match status" value="1"/>
</dbReference>
<keyword evidence="1" id="KW-0489">Methyltransferase</keyword>
<protein>
    <recommendedName>
        <fullName evidence="1">Ribosomal RNA large subunit methyltransferase J</fullName>
        <ecNumber evidence="1">2.1.1.266</ecNumber>
    </recommendedName>
    <alternativeName>
        <fullName evidence="1">23S rRNA (adenine(2030)-N6)-methyltransferase</fullName>
    </alternativeName>
    <alternativeName>
        <fullName evidence="1">23S rRNA m6A2030 methyltransferase</fullName>
    </alternativeName>
</protein>